<dbReference type="Pfam" id="PF07883">
    <property type="entry name" value="Cupin_2"/>
    <property type="match status" value="1"/>
</dbReference>
<gene>
    <name evidence="2" type="ORF">CRI93_10725</name>
</gene>
<sequence length="156" mass="17242">MPRSREPLTDNEKQQVDALVQEHLTPKVHPLGQSPRTVSRYDKRKAMYGGTGVVYLLQLFRPDELVNNRIAAYMVLPTDSDSVGFHSHGDRNEEELYVVMQGTGIYLEKDNPDSEPRSIDIGPGSVTSVKGEALHAVQNTGDEPLIVFVITTNAPA</sequence>
<dbReference type="RefSeq" id="WP_098062634.1">
    <property type="nucleotide sequence ID" value="NZ_PDEP01000009.1"/>
</dbReference>
<feature type="domain" description="Cupin type-2" evidence="1">
    <location>
        <begin position="74"/>
        <end position="150"/>
    </location>
</feature>
<proteinExistence type="predicted"/>
<keyword evidence="3" id="KW-1185">Reference proteome</keyword>
<comment type="caution">
    <text evidence="2">The sequence shown here is derived from an EMBL/GenBank/DDBJ whole genome shotgun (WGS) entry which is preliminary data.</text>
</comment>
<organism evidence="2 3">
    <name type="scientific">Longimonas halophila</name>
    <dbReference type="NCBI Taxonomy" id="1469170"/>
    <lineage>
        <taxon>Bacteria</taxon>
        <taxon>Pseudomonadati</taxon>
        <taxon>Rhodothermota</taxon>
        <taxon>Rhodothermia</taxon>
        <taxon>Rhodothermales</taxon>
        <taxon>Salisaetaceae</taxon>
        <taxon>Longimonas</taxon>
    </lineage>
</organism>
<dbReference type="Gene3D" id="2.60.120.10">
    <property type="entry name" value="Jelly Rolls"/>
    <property type="match status" value="1"/>
</dbReference>
<protein>
    <recommendedName>
        <fullName evidence="1">Cupin type-2 domain-containing protein</fullName>
    </recommendedName>
</protein>
<evidence type="ECO:0000259" key="1">
    <source>
        <dbReference type="Pfam" id="PF07883"/>
    </source>
</evidence>
<reference evidence="2 3" key="1">
    <citation type="submission" date="2017-10" db="EMBL/GenBank/DDBJ databases">
        <title>Draft genome of Longimonas halophila.</title>
        <authorList>
            <person name="Goh K.M."/>
            <person name="Shamsir M.S."/>
            <person name="Lim S.W."/>
        </authorList>
    </citation>
    <scope>NUCLEOTIDE SEQUENCE [LARGE SCALE GENOMIC DNA]</scope>
    <source>
        <strain evidence="2 3">KCTC 42399</strain>
    </source>
</reference>
<dbReference type="OrthoDB" id="996621at2"/>
<accession>A0A2H3NKP7</accession>
<dbReference type="InterPro" id="IPR014710">
    <property type="entry name" value="RmlC-like_jellyroll"/>
</dbReference>
<dbReference type="SUPFAM" id="SSF51182">
    <property type="entry name" value="RmlC-like cupins"/>
    <property type="match status" value="1"/>
</dbReference>
<dbReference type="InterPro" id="IPR011051">
    <property type="entry name" value="RmlC_Cupin_sf"/>
</dbReference>
<dbReference type="AlphaFoldDB" id="A0A2H3NKP7"/>
<evidence type="ECO:0000313" key="2">
    <source>
        <dbReference type="EMBL" id="PEN06286.1"/>
    </source>
</evidence>
<evidence type="ECO:0000313" key="3">
    <source>
        <dbReference type="Proteomes" id="UP000221024"/>
    </source>
</evidence>
<name>A0A2H3NKP7_9BACT</name>
<dbReference type="Proteomes" id="UP000221024">
    <property type="component" value="Unassembled WGS sequence"/>
</dbReference>
<dbReference type="EMBL" id="PDEP01000009">
    <property type="protein sequence ID" value="PEN06286.1"/>
    <property type="molecule type" value="Genomic_DNA"/>
</dbReference>
<dbReference type="InterPro" id="IPR013096">
    <property type="entry name" value="Cupin_2"/>
</dbReference>